<dbReference type="AlphaFoldDB" id="A0A378LUQ7"/>
<sequence>MADKKIELLGEHPNTLFSNSNEVSTASSKDRLKDFDATKQSAWLEFSSTVIQGLGEQIRSFPQVPPQVHKDVHCPPDMLSSQIGCAYAWLADKRREIAKALKHGPFRHQFGLINKAGFMSTDNFNLAKDLPSQKNLIYAQLKSCLLAHPNNVSVRVNQDQTEGTQYIIQMKLPPYERELLHQKNASSEFPFIEENDVVLTITFCDYGLEDSRTAIVIDHCPTPFDQNYRERSSYFKVQFDLIEPYFHSSLHWSAEQDIQDFLRDAGKIAYKLARLQPVGRGNSAIVEWMIRGLAKEKGIELGPFNQEDLAWDFKAFLTPDMDTYAQWFAEKAFVSYTLVESTTPIPTS</sequence>
<proteinExistence type="predicted"/>
<organism evidence="1 2">
    <name type="scientific">Legionella wadsworthii</name>
    <dbReference type="NCBI Taxonomy" id="28088"/>
    <lineage>
        <taxon>Bacteria</taxon>
        <taxon>Pseudomonadati</taxon>
        <taxon>Pseudomonadota</taxon>
        <taxon>Gammaproteobacteria</taxon>
        <taxon>Legionellales</taxon>
        <taxon>Legionellaceae</taxon>
        <taxon>Legionella</taxon>
    </lineage>
</organism>
<dbReference type="OrthoDB" id="5644945at2"/>
<evidence type="ECO:0000313" key="1">
    <source>
        <dbReference type="EMBL" id="STY31035.1"/>
    </source>
</evidence>
<dbReference type="Proteomes" id="UP000255297">
    <property type="component" value="Unassembled WGS sequence"/>
</dbReference>
<keyword evidence="2" id="KW-1185">Reference proteome</keyword>
<dbReference type="RefSeq" id="WP_031563965.1">
    <property type="nucleotide sequence ID" value="NZ_CAAAIS010000009.1"/>
</dbReference>
<accession>A0A378LUQ7</accession>
<gene>
    <name evidence="1" type="primary">lidE</name>
    <name evidence="1" type="ORF">NCTC11532_02693</name>
</gene>
<name>A0A378LUQ7_9GAMM</name>
<dbReference type="STRING" id="1122170.GCA_000701265_02944"/>
<evidence type="ECO:0000313" key="2">
    <source>
        <dbReference type="Proteomes" id="UP000255297"/>
    </source>
</evidence>
<protein>
    <submittedName>
        <fullName evidence="1">LidE</fullName>
    </submittedName>
</protein>
<dbReference type="EMBL" id="UGPB01000001">
    <property type="protein sequence ID" value="STY31035.1"/>
    <property type="molecule type" value="Genomic_DNA"/>
</dbReference>
<dbReference type="Gene3D" id="1.10.3290.20">
    <property type="match status" value="1"/>
</dbReference>
<reference evidence="1 2" key="1">
    <citation type="submission" date="2018-06" db="EMBL/GenBank/DDBJ databases">
        <authorList>
            <consortium name="Pathogen Informatics"/>
            <person name="Doyle S."/>
        </authorList>
    </citation>
    <scope>NUCLEOTIDE SEQUENCE [LARGE SCALE GENOMIC DNA]</scope>
    <source>
        <strain evidence="1 2">NCTC11532</strain>
    </source>
</reference>